<keyword evidence="2" id="KW-1185">Reference proteome</keyword>
<dbReference type="EMBL" id="CP073347">
    <property type="protein sequence ID" value="UTW12812.1"/>
    <property type="molecule type" value="Genomic_DNA"/>
</dbReference>
<reference evidence="1" key="1">
    <citation type="submission" date="2021-04" db="EMBL/GenBank/DDBJ databases">
        <title>Oceanospirillales bacteria with DddD are important DMSP degraders in coastal seawater.</title>
        <authorList>
            <person name="Liu J."/>
        </authorList>
    </citation>
    <scope>NUCLEOTIDE SEQUENCE</scope>
    <source>
        <strain evidence="1">D13-1</strain>
    </source>
</reference>
<sequence>MQKRINEADRLLEIPSAQRRPLAKPLDYYVKVTASRNEAIVKAPASKGYSMKLIGEYFGLHYSRISRIISEAKDKT</sequence>
<dbReference type="RefSeq" id="WP_255854943.1">
    <property type="nucleotide sequence ID" value="NZ_CP073347.1"/>
</dbReference>
<proteinExistence type="predicted"/>
<name>A0ABY5HNK3_9GAMM</name>
<organism evidence="1 2">
    <name type="scientific">Marinobacterium rhizophilum</name>
    <dbReference type="NCBI Taxonomy" id="420402"/>
    <lineage>
        <taxon>Bacteria</taxon>
        <taxon>Pseudomonadati</taxon>
        <taxon>Pseudomonadota</taxon>
        <taxon>Gammaproteobacteria</taxon>
        <taxon>Oceanospirillales</taxon>
        <taxon>Oceanospirillaceae</taxon>
        <taxon>Marinobacterium</taxon>
    </lineage>
</organism>
<protein>
    <recommendedName>
        <fullName evidence="3">Mor transcription activator family protein</fullName>
    </recommendedName>
</protein>
<evidence type="ECO:0008006" key="3">
    <source>
        <dbReference type="Google" id="ProtNLM"/>
    </source>
</evidence>
<gene>
    <name evidence="1" type="ORF">KDW95_03810</name>
</gene>
<evidence type="ECO:0000313" key="2">
    <source>
        <dbReference type="Proteomes" id="UP001058461"/>
    </source>
</evidence>
<evidence type="ECO:0000313" key="1">
    <source>
        <dbReference type="EMBL" id="UTW12812.1"/>
    </source>
</evidence>
<accession>A0ABY5HNK3</accession>
<dbReference type="Proteomes" id="UP001058461">
    <property type="component" value="Chromosome"/>
</dbReference>